<dbReference type="InterPro" id="IPR036388">
    <property type="entry name" value="WH-like_DNA-bd_sf"/>
</dbReference>
<dbReference type="Proteomes" id="UP000822271">
    <property type="component" value="Unassembled WGS sequence"/>
</dbReference>
<dbReference type="EMBL" id="RAUE01000017">
    <property type="protein sequence ID" value="MBA0311531.1"/>
    <property type="molecule type" value="Genomic_DNA"/>
</dbReference>
<evidence type="ECO:0000313" key="1">
    <source>
        <dbReference type="EMBL" id="MBA0311531.1"/>
    </source>
</evidence>
<gene>
    <name evidence="1" type="ORF">D7Y33_11030</name>
</gene>
<dbReference type="Gene3D" id="1.10.10.10">
    <property type="entry name" value="Winged helix-like DNA-binding domain superfamily/Winged helix DNA-binding domain"/>
    <property type="match status" value="1"/>
</dbReference>
<proteinExistence type="predicted"/>
<comment type="caution">
    <text evidence="1">The sequence shown here is derived from an EMBL/GenBank/DDBJ whole genome shotgun (WGS) entry which is preliminary data.</text>
</comment>
<reference evidence="1" key="1">
    <citation type="submission" date="2018-09" db="EMBL/GenBank/DDBJ databases">
        <authorList>
            <person name="Groschel M."/>
            <person name="Kohl T."/>
            <person name="Conchillo-Sole O."/>
            <person name="Mamat U."/>
            <person name="Yero D."/>
            <person name="Niemann S."/>
            <person name="Daura X."/>
            <person name="Gibert I."/>
        </authorList>
    </citation>
    <scope>NUCLEOTIDE SEQUENCE</scope>
    <source>
        <strain evidence="1">OG156</strain>
    </source>
</reference>
<dbReference type="AlphaFoldDB" id="A0AAW3S3L0"/>
<dbReference type="GO" id="GO:0003677">
    <property type="term" value="F:DNA binding"/>
    <property type="evidence" value="ECO:0007669"/>
    <property type="project" value="InterPro"/>
</dbReference>
<organism evidence="1 2">
    <name type="scientific">Stenotrophomonas maltophilia</name>
    <name type="common">Pseudomonas maltophilia</name>
    <name type="synonym">Xanthomonas maltophilia</name>
    <dbReference type="NCBI Taxonomy" id="40324"/>
    <lineage>
        <taxon>Bacteria</taxon>
        <taxon>Pseudomonadati</taxon>
        <taxon>Pseudomonadota</taxon>
        <taxon>Gammaproteobacteria</taxon>
        <taxon>Lysobacterales</taxon>
        <taxon>Lysobacteraceae</taxon>
        <taxon>Stenotrophomonas</taxon>
        <taxon>Stenotrophomonas maltophilia group</taxon>
    </lineage>
</organism>
<dbReference type="SUPFAM" id="SSF46894">
    <property type="entry name" value="C-terminal effector domain of the bipartite response regulators"/>
    <property type="match status" value="1"/>
</dbReference>
<reference evidence="1" key="2">
    <citation type="journal article" date="2020" name="Front. Microbiol.">
        <title>Genetic Variants of the DSF Quorum Sensing System in Stenotrophomonas maltophilia Influence Virulence and Resistance Phenotypes Among Genotypically Diverse Clinical Isolates.</title>
        <authorList>
            <person name="Yero D."/>
            <person name="Huedo P."/>
            <person name="Conchillo-Sole O."/>
            <person name="Martinez-Servat S."/>
            <person name="Mamat U."/>
            <person name="Coves X."/>
            <person name="Llanas F."/>
            <person name="Roca I."/>
            <person name="Vila J."/>
            <person name="Schaible U.E."/>
            <person name="Daura X."/>
            <person name="Gibert I."/>
        </authorList>
    </citation>
    <scope>NUCLEOTIDE SEQUENCE</scope>
    <source>
        <strain evidence="1">OG156</strain>
    </source>
</reference>
<dbReference type="InterPro" id="IPR016032">
    <property type="entry name" value="Sig_transdc_resp-reg_C-effctor"/>
</dbReference>
<sequence length="174" mass="19338">MSPRKGFLGGRSPAQVQSLLDERVTQRALAQRLGVTHQAVNRFVRRHRLAGSGRQAFRDRQARELAERRQQVQRLVRAGLTSAEVAQRLGLSPATIGLDRRALRLGRVLKGPEQRSLQGLGLDQVRARLKEVSRAQLARELGVSSSAVYRYCRKVGLVPCCDSFAKPALHPECP</sequence>
<dbReference type="GO" id="GO:0006355">
    <property type="term" value="P:regulation of DNA-templated transcription"/>
    <property type="evidence" value="ECO:0007669"/>
    <property type="project" value="InterPro"/>
</dbReference>
<name>A0AAW3S3L0_STEMA</name>
<accession>A0AAW3S3L0</accession>
<evidence type="ECO:0000313" key="2">
    <source>
        <dbReference type="Proteomes" id="UP000822271"/>
    </source>
</evidence>
<protein>
    <recommendedName>
        <fullName evidence="3">Helix-turn-helix domain-containing protein</fullName>
    </recommendedName>
</protein>
<evidence type="ECO:0008006" key="3">
    <source>
        <dbReference type="Google" id="ProtNLM"/>
    </source>
</evidence>